<gene>
    <name evidence="5" type="ORF">PG993_011218</name>
</gene>
<proteinExistence type="inferred from homology"/>
<dbReference type="PANTHER" id="PTHR21599">
    <property type="entry name" value="GLYCERATE KINASE"/>
    <property type="match status" value="1"/>
</dbReference>
<dbReference type="InterPro" id="IPR018193">
    <property type="entry name" value="Glyc_kinase_flavodox-like_fold"/>
</dbReference>
<dbReference type="SUPFAM" id="SSF110738">
    <property type="entry name" value="Glycerate kinase I"/>
    <property type="match status" value="1"/>
</dbReference>
<evidence type="ECO:0000313" key="5">
    <source>
        <dbReference type="EMBL" id="KAK8029927.1"/>
    </source>
</evidence>
<dbReference type="InterPro" id="IPR018197">
    <property type="entry name" value="Glycerate_kinase_RE-like"/>
</dbReference>
<keyword evidence="3" id="KW-0418">Kinase</keyword>
<keyword evidence="6" id="KW-1185">Reference proteome</keyword>
<dbReference type="Pfam" id="PF02595">
    <property type="entry name" value="Gly_kinase"/>
    <property type="match status" value="1"/>
</dbReference>
<dbReference type="PANTHER" id="PTHR21599:SF0">
    <property type="entry name" value="GLYCERATE KINASE"/>
    <property type="match status" value="1"/>
</dbReference>
<reference evidence="5 6" key="1">
    <citation type="submission" date="2023-01" db="EMBL/GenBank/DDBJ databases">
        <title>Analysis of 21 Apiospora genomes using comparative genomics revels a genus with tremendous synthesis potential of carbohydrate active enzymes and secondary metabolites.</title>
        <authorList>
            <person name="Sorensen T."/>
        </authorList>
    </citation>
    <scope>NUCLEOTIDE SEQUENCE [LARGE SCALE GENOMIC DNA]</scope>
    <source>
        <strain evidence="5 6">CBS 33761</strain>
    </source>
</reference>
<organism evidence="5 6">
    <name type="scientific">Apiospora rasikravindrae</name>
    <dbReference type="NCBI Taxonomy" id="990691"/>
    <lineage>
        <taxon>Eukaryota</taxon>
        <taxon>Fungi</taxon>
        <taxon>Dikarya</taxon>
        <taxon>Ascomycota</taxon>
        <taxon>Pezizomycotina</taxon>
        <taxon>Sordariomycetes</taxon>
        <taxon>Xylariomycetidae</taxon>
        <taxon>Amphisphaeriales</taxon>
        <taxon>Apiosporaceae</taxon>
        <taxon>Apiospora</taxon>
    </lineage>
</organism>
<protein>
    <recommendedName>
        <fullName evidence="7">Glycerate kinase</fullName>
    </recommendedName>
</protein>
<dbReference type="EMBL" id="JAQQWK010000010">
    <property type="protein sequence ID" value="KAK8029927.1"/>
    <property type="molecule type" value="Genomic_DNA"/>
</dbReference>
<evidence type="ECO:0000256" key="2">
    <source>
        <dbReference type="ARBA" id="ARBA00022679"/>
    </source>
</evidence>
<dbReference type="InterPro" id="IPR036129">
    <property type="entry name" value="Glycerate_kinase_sf"/>
</dbReference>
<accession>A0ABR1SDK6</accession>
<dbReference type="NCBIfam" id="TIGR00045">
    <property type="entry name" value="glycerate kinase"/>
    <property type="match status" value="1"/>
</dbReference>
<comment type="similarity">
    <text evidence="1">Belongs to the glycerate kinase type-1 family.</text>
</comment>
<dbReference type="Gene3D" id="3.40.50.10350">
    <property type="entry name" value="Glycerate kinase, domain 1"/>
    <property type="match status" value="1"/>
</dbReference>
<feature type="region of interest" description="Disordered" evidence="4">
    <location>
        <begin position="418"/>
        <end position="440"/>
    </location>
</feature>
<name>A0ABR1SDK6_9PEZI</name>
<evidence type="ECO:0000256" key="3">
    <source>
        <dbReference type="ARBA" id="ARBA00022777"/>
    </source>
</evidence>
<comment type="caution">
    <text evidence="5">The sequence shown here is derived from an EMBL/GenBank/DDBJ whole genome shotgun (WGS) entry which is preliminary data.</text>
</comment>
<dbReference type="Proteomes" id="UP001444661">
    <property type="component" value="Unassembled WGS sequence"/>
</dbReference>
<dbReference type="InterPro" id="IPR004381">
    <property type="entry name" value="Glycerate_kinase"/>
</dbReference>
<dbReference type="Gene3D" id="3.90.1510.10">
    <property type="entry name" value="Glycerate kinase, domain 2"/>
    <property type="match status" value="1"/>
</dbReference>
<evidence type="ECO:0000256" key="1">
    <source>
        <dbReference type="ARBA" id="ARBA00006284"/>
    </source>
</evidence>
<evidence type="ECO:0000313" key="6">
    <source>
        <dbReference type="Proteomes" id="UP001444661"/>
    </source>
</evidence>
<keyword evidence="2" id="KW-0808">Transferase</keyword>
<evidence type="ECO:0008006" key="7">
    <source>
        <dbReference type="Google" id="ProtNLM"/>
    </source>
</evidence>
<sequence length="456" mass="48214">MFKDKFKLKRLQSFSKKPHQHDIRLLIAPSGFKETLGPEQVADCIEDGVRRVLDDKAAFIKKVPLHDGGEGFAIALTSAEGGKLRHLEVAGPTGQPIQSCYGVFGEDNKTAVVDMASAAGLRLVPRDCRDPTVTTTYGVGQLVAAALDEGCTKIIIGCGDSGTSDGGAGMLQALGVQLHAKDGSKLPIAQGGGSLWNLDSICLDEIHPRLRGKENKIQIEAVCNIKNFLCGPRGVARVYGPQKGATPAQVEHLSAALEKLASAAQPICGGEGGIGNLPGSGASGGLGTGALVLGARLRARQEAIDEYFGLATLFDEPWDIVITGEGSLDSQSTHGKMTVEIAKRAQEHGAKVIALAGSIGEDASEVYQVGISAFMSIVDGPSDLEEAKKHTDKLLRNAAEKAIRMIQAGIALRRNESLRPPPVAIPPQREESPRGKLIPGRERDRSLFKFARVATT</sequence>
<feature type="compositionally biased region" description="Basic and acidic residues" evidence="4">
    <location>
        <begin position="428"/>
        <end position="440"/>
    </location>
</feature>
<evidence type="ECO:0000256" key="4">
    <source>
        <dbReference type="SAM" id="MobiDB-lite"/>
    </source>
</evidence>